<reference evidence="1 2" key="1">
    <citation type="submission" date="2019-07" db="EMBL/GenBank/DDBJ databases">
        <title>Lentzea xizangensis sp. nov., isolated from Qinghai-Tibetan Plateau Soils.</title>
        <authorList>
            <person name="Huang J."/>
        </authorList>
    </citation>
    <scope>NUCLEOTIDE SEQUENCE [LARGE SCALE GENOMIC DNA]</scope>
    <source>
        <strain evidence="1 2">FXJ1.1311</strain>
    </source>
</reference>
<name>A0A563F0D6_9PSEU</name>
<organism evidence="1 2">
    <name type="scientific">Lentzea tibetensis</name>
    <dbReference type="NCBI Taxonomy" id="2591470"/>
    <lineage>
        <taxon>Bacteria</taxon>
        <taxon>Bacillati</taxon>
        <taxon>Actinomycetota</taxon>
        <taxon>Actinomycetes</taxon>
        <taxon>Pseudonocardiales</taxon>
        <taxon>Pseudonocardiaceae</taxon>
        <taxon>Lentzea</taxon>
    </lineage>
</organism>
<comment type="caution">
    <text evidence="1">The sequence shown here is derived from an EMBL/GenBank/DDBJ whole genome shotgun (WGS) entry which is preliminary data.</text>
</comment>
<dbReference type="Proteomes" id="UP000316639">
    <property type="component" value="Unassembled WGS sequence"/>
</dbReference>
<evidence type="ECO:0000313" key="2">
    <source>
        <dbReference type="Proteomes" id="UP000316639"/>
    </source>
</evidence>
<dbReference type="EMBL" id="VOBR01000003">
    <property type="protein sequence ID" value="TWP53211.1"/>
    <property type="molecule type" value="Genomic_DNA"/>
</dbReference>
<protein>
    <submittedName>
        <fullName evidence="1">Uncharacterized protein</fullName>
    </submittedName>
</protein>
<accession>A0A563F0D6</accession>
<sequence length="76" mass="8983">MPQEELNPMWENDSDLSTWEIADRLTEEYLTLVYRYGSNTRTPEQKAEIADVCDRLVRAHEDLADFHRTRAGQLRD</sequence>
<gene>
    <name evidence="1" type="ORF">FKR81_04365</name>
</gene>
<dbReference type="AlphaFoldDB" id="A0A563F0D6"/>
<dbReference type="RefSeq" id="WP_146349622.1">
    <property type="nucleotide sequence ID" value="NZ_VOBR01000003.1"/>
</dbReference>
<evidence type="ECO:0000313" key="1">
    <source>
        <dbReference type="EMBL" id="TWP53211.1"/>
    </source>
</evidence>
<proteinExistence type="predicted"/>
<keyword evidence="2" id="KW-1185">Reference proteome</keyword>